<feature type="transmembrane region" description="Helical" evidence="6">
    <location>
        <begin position="62"/>
        <end position="79"/>
    </location>
</feature>
<evidence type="ECO:0000256" key="2">
    <source>
        <dbReference type="ARBA" id="ARBA00022692"/>
    </source>
</evidence>
<evidence type="ECO:0000313" key="7">
    <source>
        <dbReference type="EMBL" id="ORY58743.1"/>
    </source>
</evidence>
<evidence type="ECO:0000256" key="5">
    <source>
        <dbReference type="ARBA" id="ARBA00034313"/>
    </source>
</evidence>
<gene>
    <name evidence="7" type="ORF">BCR38DRAFT_446456</name>
</gene>
<dbReference type="PANTHER" id="PTHR35042">
    <property type="entry name" value="ANTHRONE OXYGENASE ENCC"/>
    <property type="match status" value="1"/>
</dbReference>
<feature type="transmembrane region" description="Helical" evidence="6">
    <location>
        <begin position="91"/>
        <end position="110"/>
    </location>
</feature>
<proteinExistence type="inferred from homology"/>
<dbReference type="GeneID" id="63777305"/>
<comment type="subcellular location">
    <subcellularLocation>
        <location evidence="1">Membrane</location>
        <topology evidence="1">Multi-pass membrane protein</topology>
    </subcellularLocation>
</comment>
<sequence length="168" mass="18119">MQGLSITSSIAASIGIAGSSWLAGNISSLSTISIPSLLDTPSVSPHILALQWRNVFTRGKSSMPPGAIIIALSYGYLSYNQRSGGIHSWKRYLVAGMLTLCIVPFTIFMMSSTNEALLKIAEGEVGEGRKGITMETTRELLERWRGLNLIRSVFPLFGTGVALWTLLG</sequence>
<dbReference type="Pfam" id="PF08592">
    <property type="entry name" value="Anthrone_oxy"/>
    <property type="match status" value="1"/>
</dbReference>
<comment type="caution">
    <text evidence="7">The sequence shown here is derived from an EMBL/GenBank/DDBJ whole genome shotgun (WGS) entry which is preliminary data.</text>
</comment>
<dbReference type="Proteomes" id="UP000193689">
    <property type="component" value="Unassembled WGS sequence"/>
</dbReference>
<organism evidence="7 8">
    <name type="scientific">Pseudomassariella vexata</name>
    <dbReference type="NCBI Taxonomy" id="1141098"/>
    <lineage>
        <taxon>Eukaryota</taxon>
        <taxon>Fungi</taxon>
        <taxon>Dikarya</taxon>
        <taxon>Ascomycota</taxon>
        <taxon>Pezizomycotina</taxon>
        <taxon>Sordariomycetes</taxon>
        <taxon>Xylariomycetidae</taxon>
        <taxon>Amphisphaeriales</taxon>
        <taxon>Pseudomassariaceae</taxon>
        <taxon>Pseudomassariella</taxon>
    </lineage>
</organism>
<dbReference type="GO" id="GO:0016020">
    <property type="term" value="C:membrane"/>
    <property type="evidence" value="ECO:0007669"/>
    <property type="project" value="UniProtKB-SubCell"/>
</dbReference>
<protein>
    <recommendedName>
        <fullName evidence="9">DUF1772-domain-containing protein</fullName>
    </recommendedName>
</protein>
<evidence type="ECO:0008006" key="9">
    <source>
        <dbReference type="Google" id="ProtNLM"/>
    </source>
</evidence>
<name>A0A1Y2DHM0_9PEZI</name>
<evidence type="ECO:0000256" key="1">
    <source>
        <dbReference type="ARBA" id="ARBA00004141"/>
    </source>
</evidence>
<evidence type="ECO:0000256" key="6">
    <source>
        <dbReference type="SAM" id="Phobius"/>
    </source>
</evidence>
<comment type="similarity">
    <text evidence="5">Belongs to the anthrone oxygenase family.</text>
</comment>
<reference evidence="7 8" key="1">
    <citation type="submission" date="2016-07" db="EMBL/GenBank/DDBJ databases">
        <title>Pervasive Adenine N6-methylation of Active Genes in Fungi.</title>
        <authorList>
            <consortium name="DOE Joint Genome Institute"/>
            <person name="Mondo S.J."/>
            <person name="Dannebaum R.O."/>
            <person name="Kuo R.C."/>
            <person name="Labutti K."/>
            <person name="Haridas S."/>
            <person name="Kuo A."/>
            <person name="Salamov A."/>
            <person name="Ahrendt S.R."/>
            <person name="Lipzen A."/>
            <person name="Sullivan W."/>
            <person name="Andreopoulos W.B."/>
            <person name="Clum A."/>
            <person name="Lindquist E."/>
            <person name="Daum C."/>
            <person name="Ramamoorthy G.K."/>
            <person name="Gryganskyi A."/>
            <person name="Culley D."/>
            <person name="Magnuson J.K."/>
            <person name="James T.Y."/>
            <person name="O'Malley M.A."/>
            <person name="Stajich J.E."/>
            <person name="Spatafora J.W."/>
            <person name="Visel A."/>
            <person name="Grigoriev I.V."/>
        </authorList>
    </citation>
    <scope>NUCLEOTIDE SEQUENCE [LARGE SCALE GENOMIC DNA]</scope>
    <source>
        <strain evidence="7 8">CBS 129021</strain>
    </source>
</reference>
<evidence type="ECO:0000256" key="3">
    <source>
        <dbReference type="ARBA" id="ARBA00022989"/>
    </source>
</evidence>
<dbReference type="RefSeq" id="XP_040711555.1">
    <property type="nucleotide sequence ID" value="XM_040861093.1"/>
</dbReference>
<dbReference type="OrthoDB" id="5954308at2759"/>
<keyword evidence="8" id="KW-1185">Reference proteome</keyword>
<keyword evidence="3 6" id="KW-1133">Transmembrane helix</keyword>
<dbReference type="InterPro" id="IPR013901">
    <property type="entry name" value="Anthrone_oxy"/>
</dbReference>
<accession>A0A1Y2DHM0</accession>
<dbReference type="PANTHER" id="PTHR35042:SF1">
    <property type="entry name" value="DUF1772-DOMAIN-CONTAINING PROTEIN"/>
    <property type="match status" value="1"/>
</dbReference>
<dbReference type="EMBL" id="MCFJ01000015">
    <property type="protein sequence ID" value="ORY58743.1"/>
    <property type="molecule type" value="Genomic_DNA"/>
</dbReference>
<keyword evidence="2 6" id="KW-0812">Transmembrane</keyword>
<evidence type="ECO:0000313" key="8">
    <source>
        <dbReference type="Proteomes" id="UP000193689"/>
    </source>
</evidence>
<keyword evidence="4 6" id="KW-0472">Membrane</keyword>
<evidence type="ECO:0000256" key="4">
    <source>
        <dbReference type="ARBA" id="ARBA00023136"/>
    </source>
</evidence>
<dbReference type="InParanoid" id="A0A1Y2DHM0"/>
<dbReference type="AlphaFoldDB" id="A0A1Y2DHM0"/>